<dbReference type="EMBL" id="BAABRP010000003">
    <property type="protein sequence ID" value="GAA5512754.1"/>
    <property type="molecule type" value="Genomic_DNA"/>
</dbReference>
<evidence type="ECO:0000256" key="1">
    <source>
        <dbReference type="ARBA" id="ARBA00001974"/>
    </source>
</evidence>
<dbReference type="InterPro" id="IPR002937">
    <property type="entry name" value="Amino_oxidase"/>
</dbReference>
<evidence type="ECO:0000313" key="5">
    <source>
        <dbReference type="Proteomes" id="UP001401887"/>
    </source>
</evidence>
<protein>
    <recommendedName>
        <fullName evidence="3">Amine oxidase domain-containing protein</fullName>
    </recommendedName>
</protein>
<name>A0ABP9W5V0_9DEIO</name>
<dbReference type="Pfam" id="PF01593">
    <property type="entry name" value="Amino_oxidase"/>
    <property type="match status" value="1"/>
</dbReference>
<dbReference type="Gene3D" id="1.10.3110.10">
    <property type="entry name" value="protoporphyrinogen ix oxidase, domain 3"/>
    <property type="match status" value="1"/>
</dbReference>
<dbReference type="PRINTS" id="PR00757">
    <property type="entry name" value="AMINEOXDASEF"/>
</dbReference>
<gene>
    <name evidence="4" type="ORF">Dcar01_01476</name>
</gene>
<dbReference type="InterPro" id="IPR001613">
    <property type="entry name" value="Flavin_amine_oxidase"/>
</dbReference>
<proteinExistence type="predicted"/>
<dbReference type="PANTHER" id="PTHR42841">
    <property type="entry name" value="AMINE OXIDASE"/>
    <property type="match status" value="1"/>
</dbReference>
<keyword evidence="2" id="KW-0560">Oxidoreductase</keyword>
<dbReference type="Gene3D" id="3.50.50.60">
    <property type="entry name" value="FAD/NAD(P)-binding domain"/>
    <property type="match status" value="1"/>
</dbReference>
<evidence type="ECO:0000256" key="2">
    <source>
        <dbReference type="ARBA" id="ARBA00023002"/>
    </source>
</evidence>
<organism evidence="4 5">
    <name type="scientific">Deinococcus carri</name>
    <dbReference type="NCBI Taxonomy" id="1211323"/>
    <lineage>
        <taxon>Bacteria</taxon>
        <taxon>Thermotogati</taxon>
        <taxon>Deinococcota</taxon>
        <taxon>Deinococci</taxon>
        <taxon>Deinococcales</taxon>
        <taxon>Deinococcaceae</taxon>
        <taxon>Deinococcus</taxon>
    </lineage>
</organism>
<reference evidence="4 5" key="1">
    <citation type="submission" date="2024-02" db="EMBL/GenBank/DDBJ databases">
        <title>Deinococcus carri NBRC 110142.</title>
        <authorList>
            <person name="Ichikawa N."/>
            <person name="Katano-Makiyama Y."/>
            <person name="Hidaka K."/>
        </authorList>
    </citation>
    <scope>NUCLEOTIDE SEQUENCE [LARGE SCALE GENOMIC DNA]</scope>
    <source>
        <strain evidence="4 5">NBRC 110142</strain>
    </source>
</reference>
<dbReference type="InterPro" id="IPR036188">
    <property type="entry name" value="FAD/NAD-bd_sf"/>
</dbReference>
<dbReference type="Gene3D" id="3.90.660.20">
    <property type="entry name" value="Protoporphyrinogen oxidase, mitochondrial, domain 2"/>
    <property type="match status" value="1"/>
</dbReference>
<dbReference type="Proteomes" id="UP001401887">
    <property type="component" value="Unassembled WGS sequence"/>
</dbReference>
<comment type="caution">
    <text evidence="4">The sequence shown here is derived from an EMBL/GenBank/DDBJ whole genome shotgun (WGS) entry which is preliminary data.</text>
</comment>
<accession>A0ABP9W5V0</accession>
<evidence type="ECO:0000313" key="4">
    <source>
        <dbReference type="EMBL" id="GAA5512754.1"/>
    </source>
</evidence>
<evidence type="ECO:0000259" key="3">
    <source>
        <dbReference type="Pfam" id="PF01593"/>
    </source>
</evidence>
<comment type="cofactor">
    <cofactor evidence="1">
        <name>FAD</name>
        <dbReference type="ChEBI" id="CHEBI:57692"/>
    </cofactor>
</comment>
<dbReference type="SUPFAM" id="SSF51905">
    <property type="entry name" value="FAD/NAD(P)-binding domain"/>
    <property type="match status" value="1"/>
</dbReference>
<sequence>MNLAERYPRPMQDILVIGAGLAGLTAAQVLTRAGRRVRVLEAAEHVGGRVTTREVGGFTLDVGYQVLFPAYPAVRRHLNLEALDLVPVPPAAVVRRGGRAEVLGDPLRDPASLPGTLGSRALTLADKLRVARLAARLRLPPPHTLLVGPDETTGSYLRRQGFSEGALDHFFRPFFGGIFLRRDLQTSARLFRYYFRMLLDGGTALPRAGMAAIPAQLAQGLDVTTGVRVTRLLPHGDVGGQGHLTAVTSAGELDARQVIVATDADTAERLTGEPLSRGHLGSTALSYAASRPLDEQPRLLLNAEEGGLVNHAQWVSQVIPGRAPAGQHLLTVAVNGVPDLDDGALDARVRGELSRWYGAGTEALRLLAVDRIPFAQYPQPPEYAATLPGHATRLPGVLLASEATSMSGIQGAMESGEKAAAILLGDLTGMSRPRGA</sequence>
<keyword evidence="5" id="KW-1185">Reference proteome</keyword>
<feature type="domain" description="Amine oxidase" evidence="3">
    <location>
        <begin position="21"/>
        <end position="423"/>
    </location>
</feature>